<reference evidence="1 2" key="1">
    <citation type="journal article" date="2011" name="Front. Microbiol.">
        <title>Genomic signatures of strain selection and enhancement in Bacillus atrophaeus var. globigii, a historical biowarfare simulant.</title>
        <authorList>
            <person name="Gibbons H.S."/>
            <person name="Broomall S.M."/>
            <person name="McNew L.A."/>
            <person name="Daligault H."/>
            <person name="Chapman C."/>
            <person name="Bruce D."/>
            <person name="Karavis M."/>
            <person name="Krepps M."/>
            <person name="McGregor P.A."/>
            <person name="Hong C."/>
            <person name="Park K.H."/>
            <person name="Akmal A."/>
            <person name="Feldman A."/>
            <person name="Lin J.S."/>
            <person name="Chang W.E."/>
            <person name="Higgs B.W."/>
            <person name="Demirev P."/>
            <person name="Lindquist J."/>
            <person name="Liem A."/>
            <person name="Fochler E."/>
            <person name="Read T.D."/>
            <person name="Tapia R."/>
            <person name="Johnson S."/>
            <person name="Bishop-Lilly K.A."/>
            <person name="Detter C."/>
            <person name="Han C."/>
            <person name="Sozhamannan S."/>
            <person name="Rosenzweig C.N."/>
            <person name="Skowronski E.W."/>
        </authorList>
    </citation>
    <scope>NUCLEOTIDE SEQUENCE [LARGE SCALE GENOMIC DNA]</scope>
    <source>
        <strain evidence="1 2">1942</strain>
    </source>
</reference>
<gene>
    <name evidence="1" type="ordered locus">BATR1942_14170</name>
</gene>
<accession>A0ABM5M0V1</accession>
<dbReference type="Proteomes" id="UP000006867">
    <property type="component" value="Chromosome"/>
</dbReference>
<dbReference type="EMBL" id="CP002207">
    <property type="protein sequence ID" value="ADP33756.1"/>
    <property type="molecule type" value="Genomic_DNA"/>
</dbReference>
<protein>
    <submittedName>
        <fullName evidence="1">Xanthine dehydrogenase molybdopterin recruitment factor</fullName>
    </submittedName>
</protein>
<evidence type="ECO:0000313" key="1">
    <source>
        <dbReference type="EMBL" id="ADP33756.1"/>
    </source>
</evidence>
<evidence type="ECO:0000313" key="2">
    <source>
        <dbReference type="Proteomes" id="UP000006867"/>
    </source>
</evidence>
<name>A0ABM5M0V1_BACA1</name>
<proteinExistence type="predicted"/>
<sequence>MENMHVILDALLADQHEAVLATIVQVEASAYRKAEALNGCGNIKIGTGSIVLTAFCQRVERPLLMN</sequence>
<organism evidence="1 2">
    <name type="scientific">Bacillus atrophaeus (strain 1942)</name>
    <dbReference type="NCBI Taxonomy" id="720555"/>
    <lineage>
        <taxon>Bacteria</taxon>
        <taxon>Bacillati</taxon>
        <taxon>Bacillota</taxon>
        <taxon>Bacilli</taxon>
        <taxon>Bacillales</taxon>
        <taxon>Bacillaceae</taxon>
        <taxon>Bacillus</taxon>
    </lineage>
</organism>
<keyword evidence="2" id="KW-1185">Reference proteome</keyword>